<comment type="caution">
    <text evidence="1">The sequence shown here is derived from an EMBL/GenBank/DDBJ whole genome shotgun (WGS) entry which is preliminary data.</text>
</comment>
<evidence type="ECO:0000313" key="2">
    <source>
        <dbReference type="Proteomes" id="UP000220501"/>
    </source>
</evidence>
<proteinExistence type="predicted"/>
<dbReference type="EMBL" id="MBIN01000034">
    <property type="protein sequence ID" value="PDX08797.1"/>
    <property type="molecule type" value="Genomic_DNA"/>
</dbReference>
<organism evidence="1 2">
    <name type="scientific">Helicobacter pylori</name>
    <name type="common">Campylobacter pylori</name>
    <dbReference type="NCBI Taxonomy" id="210"/>
    <lineage>
        <taxon>Bacteria</taxon>
        <taxon>Pseudomonadati</taxon>
        <taxon>Campylobacterota</taxon>
        <taxon>Epsilonproteobacteria</taxon>
        <taxon>Campylobacterales</taxon>
        <taxon>Helicobacteraceae</taxon>
        <taxon>Helicobacter</taxon>
    </lineage>
</organism>
<accession>A0AAE5NYT9</accession>
<reference evidence="1 2" key="1">
    <citation type="journal article" date="2017" name="Gut Pathog.">
        <title>Phylogenomics of Colombian Helicobacter pylori isolates.</title>
        <authorList>
            <person name="Gutierrez-Escobar A.J."/>
            <person name="Trujillo E."/>
            <person name="Acevedo O."/>
            <person name="Bravo M.M."/>
        </authorList>
    </citation>
    <scope>NUCLEOTIDE SEQUENCE [LARGE SCALE GENOMIC DNA]</scope>
    <source>
        <strain evidence="1 2">22366</strain>
    </source>
</reference>
<name>A0AAE5NYT9_HELPX</name>
<evidence type="ECO:0000313" key="1">
    <source>
        <dbReference type="EMBL" id="PDX08797.1"/>
    </source>
</evidence>
<gene>
    <name evidence="1" type="ORF">BB406_03070</name>
</gene>
<protein>
    <submittedName>
        <fullName evidence="1">Uncharacterized protein</fullName>
    </submittedName>
</protein>
<dbReference type="Proteomes" id="UP000220501">
    <property type="component" value="Unassembled WGS sequence"/>
</dbReference>
<dbReference type="AlphaFoldDB" id="A0AAE5NYT9"/>
<sequence>MRRSLQLKDLRATKPTHQIDSLYFKSQRPNAMTIITRKRPNPHSQKLEIYGVVLQKSKKLAHPKR</sequence>